<dbReference type="MGI" id="MGI:3605986">
    <property type="gene designation" value="Rad54b"/>
</dbReference>
<dbReference type="GeneTree" id="ENSGT00940000156966"/>
<dbReference type="CTD" id="25788"/>
<dbReference type="BioGRID-ORCS" id="623474">
    <property type="hits" value="3 hits in 117 CRISPR screens"/>
</dbReference>
<dbReference type="VEuPathDB" id="HostDB:ENSMUSG00000078773"/>
<reference evidence="2" key="4">
    <citation type="submission" date="2025-09" db="UniProtKB">
        <authorList>
            <consortium name="Ensembl"/>
        </authorList>
    </citation>
    <scope>IDENTIFICATION</scope>
    <source>
        <strain evidence="2">C57BL/6J</strain>
    </source>
</reference>
<dbReference type="Bgee" id="ENSMUSG00000078773">
    <property type="expression patterns" value="Expressed in dorsal pancreas and 170 other cell types or tissues"/>
</dbReference>
<name>A0A0A0MQB1_MOUSE</name>
<keyword evidence="4" id="KW-1185">Reference proteome</keyword>
<organism evidence="2 4">
    <name type="scientific">Mus musculus</name>
    <name type="common">Mouse</name>
    <dbReference type="NCBI Taxonomy" id="10090"/>
    <lineage>
        <taxon>Eukaryota</taxon>
        <taxon>Metazoa</taxon>
        <taxon>Chordata</taxon>
        <taxon>Craniata</taxon>
        <taxon>Vertebrata</taxon>
        <taxon>Euteleostomi</taxon>
        <taxon>Mammalia</taxon>
        <taxon>Eutheria</taxon>
        <taxon>Euarchontoglires</taxon>
        <taxon>Glires</taxon>
        <taxon>Rodentia</taxon>
        <taxon>Myomorpha</taxon>
        <taxon>Muroidea</taxon>
        <taxon>Muridae</taxon>
        <taxon>Murinae</taxon>
        <taxon>Mus</taxon>
        <taxon>Mus</taxon>
    </lineage>
</organism>
<evidence type="ECO:0000313" key="3">
    <source>
        <dbReference type="MGI" id="MGI:3605986"/>
    </source>
</evidence>
<sequence length="98" mass="10758">MRRSAAPSQVQGKSFKKTRFIPPGRSNADVSKEITKMSPDPKLFQGAEQSQNDPGVCSSNPCPSEGIPREVGDGTRVDPLPPVQTWMRLPKLVPVRCR</sequence>
<evidence type="ECO:0000256" key="1">
    <source>
        <dbReference type="SAM" id="MobiDB-lite"/>
    </source>
</evidence>
<protein>
    <submittedName>
        <fullName evidence="2">RAD54 homolog B (S. cerevisiae)</fullName>
    </submittedName>
</protein>
<feature type="compositionally biased region" description="Polar residues" evidence="1">
    <location>
        <begin position="47"/>
        <end position="62"/>
    </location>
</feature>
<gene>
    <name evidence="2 3" type="primary">Rad54b</name>
</gene>
<evidence type="ECO:0000313" key="2">
    <source>
        <dbReference type="Ensembl" id="ENSMUSP00000092767.6"/>
    </source>
</evidence>
<accession>A0A0A0MQB1</accession>
<dbReference type="RefSeq" id="NP_001243074.1">
    <property type="nucleotide sequence ID" value="NM_001256145.2"/>
</dbReference>
<reference evidence="2" key="3">
    <citation type="submission" date="2025-08" db="UniProtKB">
        <authorList>
            <consortium name="Ensembl"/>
        </authorList>
    </citation>
    <scope>IDENTIFICATION</scope>
    <source>
        <strain evidence="2">C57BL/6J</strain>
    </source>
</reference>
<feature type="region of interest" description="Disordered" evidence="1">
    <location>
        <begin position="1"/>
        <end position="79"/>
    </location>
</feature>
<proteinExistence type="predicted"/>
<dbReference type="Proteomes" id="UP000000589">
    <property type="component" value="Chromosome 4"/>
</dbReference>
<dbReference type="AlphaFoldDB" id="A0A0A0MQB1"/>
<reference evidence="2 4" key="2">
    <citation type="journal article" date="2011" name="PLoS Biol.">
        <title>Modernizing reference genome assemblies.</title>
        <authorList>
            <person name="Church D.M."/>
            <person name="Schneider V.A."/>
            <person name="Graves T."/>
            <person name="Auger K."/>
            <person name="Cunningham F."/>
            <person name="Bouk N."/>
            <person name="Chen H.C."/>
            <person name="Agarwala R."/>
            <person name="McLaren W.M."/>
            <person name="Ritchie G.R."/>
            <person name="Albracht D."/>
            <person name="Kremitzki M."/>
            <person name="Rock S."/>
            <person name="Kotkiewicz H."/>
            <person name="Kremitzki C."/>
            <person name="Wollam A."/>
            <person name="Trani L."/>
            <person name="Fulton L."/>
            <person name="Fulton R."/>
            <person name="Matthews L."/>
            <person name="Whitehead S."/>
            <person name="Chow W."/>
            <person name="Torrance J."/>
            <person name="Dunn M."/>
            <person name="Harden G."/>
            <person name="Threadgold G."/>
            <person name="Wood J."/>
            <person name="Collins J."/>
            <person name="Heath P."/>
            <person name="Griffiths G."/>
            <person name="Pelan S."/>
            <person name="Grafham D."/>
            <person name="Eichler E.E."/>
            <person name="Weinstock G."/>
            <person name="Mardis E.R."/>
            <person name="Wilson R.K."/>
            <person name="Howe K."/>
            <person name="Flicek P."/>
            <person name="Hubbard T."/>
        </authorList>
    </citation>
    <scope>NUCLEOTIDE SEQUENCE [LARGE SCALE GENOMIC DNA]</scope>
    <source>
        <strain evidence="2 4">C57BL/6J</strain>
    </source>
</reference>
<reference evidence="2 4" key="1">
    <citation type="journal article" date="2009" name="PLoS Biol.">
        <title>Lineage-specific biology revealed by a finished genome assembly of the mouse.</title>
        <authorList>
            <consortium name="Mouse Genome Sequencing Consortium"/>
            <person name="Church D.M."/>
            <person name="Goodstadt L."/>
            <person name="Hillier L.W."/>
            <person name="Zody M.C."/>
            <person name="Goldstein S."/>
            <person name="She X."/>
            <person name="Bult C.J."/>
            <person name="Agarwala R."/>
            <person name="Cherry J.L."/>
            <person name="DiCuccio M."/>
            <person name="Hlavina W."/>
            <person name="Kapustin Y."/>
            <person name="Meric P."/>
            <person name="Maglott D."/>
            <person name="Birtle Z."/>
            <person name="Marques A.C."/>
            <person name="Graves T."/>
            <person name="Zhou S."/>
            <person name="Teague B."/>
            <person name="Potamousis K."/>
            <person name="Churas C."/>
            <person name="Place M."/>
            <person name="Herschleb J."/>
            <person name="Runnheim R."/>
            <person name="Forrest D."/>
            <person name="Amos-Landgraf J."/>
            <person name="Schwartz D.C."/>
            <person name="Cheng Z."/>
            <person name="Lindblad-Toh K."/>
            <person name="Eichler E.E."/>
            <person name="Ponting C.P."/>
        </authorList>
    </citation>
    <scope>NUCLEOTIDE SEQUENCE [LARGE SCALE GENOMIC DNA]</scope>
    <source>
        <strain evidence="2 4">C57BL/6J</strain>
    </source>
</reference>
<dbReference type="OrthoDB" id="413460at2759"/>
<dbReference type="ExpressionAtlas" id="A0A0A0MQB1">
    <property type="expression patterns" value="baseline and differential"/>
</dbReference>
<feature type="compositionally biased region" description="Polar residues" evidence="1">
    <location>
        <begin position="1"/>
        <end position="12"/>
    </location>
</feature>
<feature type="compositionally biased region" description="Basic and acidic residues" evidence="1">
    <location>
        <begin position="67"/>
        <end position="76"/>
    </location>
</feature>
<dbReference type="UCSC" id="uc008rzr.2">
    <property type="organism name" value="mouse"/>
</dbReference>
<dbReference type="Antibodypedia" id="1882">
    <property type="antibodies" value="208 antibodies from 27 providers"/>
</dbReference>
<evidence type="ECO:0000313" key="4">
    <source>
        <dbReference type="Proteomes" id="UP000000589"/>
    </source>
</evidence>
<dbReference type="GeneID" id="623474"/>
<dbReference type="Ensembl" id="ENSMUST00000095145.12">
    <property type="protein sequence ID" value="ENSMUSP00000092767.6"/>
    <property type="gene ID" value="ENSMUSG00000078773.12"/>
</dbReference>
<dbReference type="HOGENOM" id="CLU_2399105_0_0_1"/>